<dbReference type="Proteomes" id="UP000298424">
    <property type="component" value="Unassembled WGS sequence"/>
</dbReference>
<proteinExistence type="predicted"/>
<feature type="transmembrane region" description="Helical" evidence="1">
    <location>
        <begin position="154"/>
        <end position="176"/>
    </location>
</feature>
<dbReference type="EMBL" id="SOGT01000006">
    <property type="protein sequence ID" value="TFD27326.1"/>
    <property type="molecule type" value="Genomic_DNA"/>
</dbReference>
<protein>
    <submittedName>
        <fullName evidence="2">DUF998 domain-containing protein</fullName>
    </submittedName>
</protein>
<keyword evidence="1" id="KW-1133">Transmembrane helix</keyword>
<reference evidence="2 3" key="1">
    <citation type="submission" date="2019-03" db="EMBL/GenBank/DDBJ databases">
        <title>Genomics of glacier-inhabiting Cryobacterium strains.</title>
        <authorList>
            <person name="Liu Q."/>
            <person name="Xin Y.-H."/>
        </authorList>
    </citation>
    <scope>NUCLEOTIDE SEQUENCE [LARGE SCALE GENOMIC DNA]</scope>
    <source>
        <strain evidence="2 3">TMT1-1</strain>
    </source>
</reference>
<evidence type="ECO:0000313" key="2">
    <source>
        <dbReference type="EMBL" id="TFD27326.1"/>
    </source>
</evidence>
<accession>A0A4R8ZIV6</accession>
<organism evidence="2 3">
    <name type="scientific">Cryobacterium lyxosi</name>
    <dbReference type="NCBI Taxonomy" id="1259228"/>
    <lineage>
        <taxon>Bacteria</taxon>
        <taxon>Bacillati</taxon>
        <taxon>Actinomycetota</taxon>
        <taxon>Actinomycetes</taxon>
        <taxon>Micrococcales</taxon>
        <taxon>Microbacteriaceae</taxon>
        <taxon>Cryobacterium</taxon>
    </lineage>
</organism>
<feature type="transmembrane region" description="Helical" evidence="1">
    <location>
        <begin position="119"/>
        <end position="142"/>
    </location>
</feature>
<dbReference type="AlphaFoldDB" id="A0A4R8ZIV6"/>
<feature type="transmembrane region" description="Helical" evidence="1">
    <location>
        <begin position="48"/>
        <end position="69"/>
    </location>
</feature>
<keyword evidence="1" id="KW-0472">Membrane</keyword>
<feature type="transmembrane region" description="Helical" evidence="1">
    <location>
        <begin position="81"/>
        <end position="99"/>
    </location>
</feature>
<dbReference type="InterPro" id="IPR009339">
    <property type="entry name" value="DUF998"/>
</dbReference>
<name>A0A4R8ZIV6_9MICO</name>
<dbReference type="RefSeq" id="WP_166786114.1">
    <property type="nucleotide sequence ID" value="NZ_SOGT01000006.1"/>
</dbReference>
<dbReference type="Pfam" id="PF06197">
    <property type="entry name" value="DUF998"/>
    <property type="match status" value="1"/>
</dbReference>
<feature type="transmembrane region" description="Helical" evidence="1">
    <location>
        <begin position="182"/>
        <end position="203"/>
    </location>
</feature>
<sequence length="215" mass="22102">MGLRRVSASAGMLGVLGYVAVDVVLQLLPPHYSPISEAESNLAVGPFGWVMSVNFLGRAATTLCALVAIGQLGTVSALHRIGLLLLGVAGLCSGVLAFFPTDIPAAGAGLVAETAAGLVHLVFATLGFLTAFAAIVLLTRSLHRNALLPESHRAALIFTAIAMAGLLFLLLTVTVAPGLLGLAERICLLGILGWVFFVCAGMLRLNARVLAPSPP</sequence>
<evidence type="ECO:0000313" key="3">
    <source>
        <dbReference type="Proteomes" id="UP000298424"/>
    </source>
</evidence>
<gene>
    <name evidence="2" type="ORF">E3T27_06085</name>
</gene>
<keyword evidence="1" id="KW-0812">Transmembrane</keyword>
<comment type="caution">
    <text evidence="2">The sequence shown here is derived from an EMBL/GenBank/DDBJ whole genome shotgun (WGS) entry which is preliminary data.</text>
</comment>
<keyword evidence="3" id="KW-1185">Reference proteome</keyword>
<feature type="transmembrane region" description="Helical" evidence="1">
    <location>
        <begin position="7"/>
        <end position="28"/>
    </location>
</feature>
<evidence type="ECO:0000256" key="1">
    <source>
        <dbReference type="SAM" id="Phobius"/>
    </source>
</evidence>